<reference evidence="2" key="1">
    <citation type="submission" date="2016-06" db="EMBL/GenBank/DDBJ databases">
        <authorList>
            <person name="Xu Y."/>
            <person name="Nagy A."/>
            <person name="Yan X."/>
            <person name="Kim S.W."/>
            <person name="Haley B."/>
            <person name="Liu N.T."/>
            <person name="Nou X."/>
        </authorList>
    </citation>
    <scope>NUCLEOTIDE SEQUENCE [LARGE SCALE GENOMIC DNA]</scope>
    <source>
        <strain evidence="2">ATCC 49129</strain>
    </source>
</reference>
<dbReference type="Proteomes" id="UP000078572">
    <property type="component" value="Chromosome 1"/>
</dbReference>
<dbReference type="Pfam" id="PF08889">
    <property type="entry name" value="WbqC"/>
    <property type="match status" value="1"/>
</dbReference>
<gene>
    <name evidence="1" type="ORF">A9Y76_07860</name>
</gene>
<dbReference type="OrthoDB" id="3611744at2"/>
<dbReference type="RefSeq" id="WP_064803306.1">
    <property type="nucleotide sequence ID" value="NZ_CP016022.1"/>
</dbReference>
<dbReference type="EMBL" id="CP016022">
    <property type="protein sequence ID" value="ANJ72390.1"/>
    <property type="molecule type" value="Genomic_DNA"/>
</dbReference>
<keyword evidence="2" id="KW-1185">Reference proteome</keyword>
<dbReference type="GeneID" id="61525933"/>
<accession>A0A191ZW58</accession>
<sequence length="236" mass="27096">MADAKPVAKKVAILQSNYIPWKGYFEIIAAVDEFILYDDMQFTKNDWRNRNRIKTPTGTQWLSIPVGSDIRRRIRDVQLPNTSWAEQHWRTLSLNYRAAACFDSTAEWLAPLYLDNKCPDLSSFNRRLIEAICTHLGIQTVIRNSWDYSLVDGKTDRLVSLCRQADAEVYVSGPSARGYLDESLFLASGIELQWMHYGPYPMYPQLWGAFVHEVSVLDLLFNCGADAPLYMNCSRP</sequence>
<organism evidence="1 2">
    <name type="scientific">Ralstonia insidiosa</name>
    <dbReference type="NCBI Taxonomy" id="190721"/>
    <lineage>
        <taxon>Bacteria</taxon>
        <taxon>Pseudomonadati</taxon>
        <taxon>Pseudomonadota</taxon>
        <taxon>Betaproteobacteria</taxon>
        <taxon>Burkholderiales</taxon>
        <taxon>Burkholderiaceae</taxon>
        <taxon>Ralstonia</taxon>
    </lineage>
</organism>
<dbReference type="InterPro" id="IPR014985">
    <property type="entry name" value="WbqC"/>
</dbReference>
<name>A0A191ZW58_9RALS</name>
<dbReference type="AlphaFoldDB" id="A0A191ZW58"/>
<evidence type="ECO:0000313" key="2">
    <source>
        <dbReference type="Proteomes" id="UP000078572"/>
    </source>
</evidence>
<proteinExistence type="predicted"/>
<protein>
    <submittedName>
        <fullName evidence="1">Uncharacterized protein</fullName>
    </submittedName>
</protein>
<evidence type="ECO:0000313" key="1">
    <source>
        <dbReference type="EMBL" id="ANJ72390.1"/>
    </source>
</evidence>